<reference evidence="8" key="2">
    <citation type="submission" date="2016-02" db="EMBL/GenBank/DDBJ databases">
        <authorList>
            <person name="Teng J.L."/>
            <person name="Yang Y."/>
            <person name="Huang Y."/>
            <person name="Guo F."/>
            <person name="Wei W."/>
            <person name="Chen J.H."/>
            <person name="Wong S.Y."/>
            <person name="Lau S.K."/>
            <person name="Woo P.C."/>
        </authorList>
    </citation>
    <scope>NUCLEOTIDE SEQUENCE</scope>
    <source>
        <strain evidence="8">JCM 15929</strain>
    </source>
</reference>
<evidence type="ECO:0000256" key="2">
    <source>
        <dbReference type="ARBA" id="ARBA00022692"/>
    </source>
</evidence>
<keyword evidence="10" id="KW-1185">Reference proteome</keyword>
<dbReference type="AlphaFoldDB" id="A0A137ZXT4"/>
<evidence type="ECO:0000259" key="6">
    <source>
        <dbReference type="PROSITE" id="PS50850"/>
    </source>
</evidence>
<protein>
    <recommendedName>
        <fullName evidence="6">Major facilitator superfamily (MFS) profile domain-containing protein</fullName>
    </recommendedName>
</protein>
<dbReference type="Pfam" id="PF07690">
    <property type="entry name" value="MFS_1"/>
    <property type="match status" value="1"/>
</dbReference>
<feature type="transmembrane region" description="Helical" evidence="5">
    <location>
        <begin position="232"/>
        <end position="253"/>
    </location>
</feature>
<dbReference type="EMBL" id="LSRF01000058">
    <property type="protein sequence ID" value="KXP02982.1"/>
    <property type="molecule type" value="Genomic_DNA"/>
</dbReference>
<keyword evidence="2 5" id="KW-0812">Transmembrane</keyword>
<feature type="transmembrane region" description="Helical" evidence="5">
    <location>
        <begin position="173"/>
        <end position="192"/>
    </location>
</feature>
<dbReference type="GO" id="GO:0005886">
    <property type="term" value="C:plasma membrane"/>
    <property type="evidence" value="ECO:0007669"/>
    <property type="project" value="UniProtKB-SubCell"/>
</dbReference>
<comment type="caution">
    <text evidence="8">The sequence shown here is derived from an EMBL/GenBank/DDBJ whole genome shotgun (WGS) entry which is preliminary data.</text>
</comment>
<feature type="transmembrane region" description="Helical" evidence="5">
    <location>
        <begin position="12"/>
        <end position="33"/>
    </location>
</feature>
<evidence type="ECO:0000256" key="3">
    <source>
        <dbReference type="ARBA" id="ARBA00022989"/>
    </source>
</evidence>
<name>A0A137ZXT4_9ACTN</name>
<evidence type="ECO:0000313" key="9">
    <source>
        <dbReference type="Proteomes" id="UP000070258"/>
    </source>
</evidence>
<feature type="transmembrane region" description="Helical" evidence="5">
    <location>
        <begin position="352"/>
        <end position="374"/>
    </location>
</feature>
<sequence>MSTSFGEELSRNWNVLLGSIIGGGCGIIPLAAAAGAMFMRSIQADFGWTRTELSLSSVVLGVVLAGMAPLVGVLVDRYRTSWIAGGSMVLMAGGWVALSLVGNNLGLYLALFAVTTVIAAGASAVPFARAVSIAFPGNRGKALGLAMIGNGVSGVLLPLYIVPLVAADGWRSGFRALALVAVVAAPIVFGLLRKGERKPGVADAAAAFSPGPDLATVGMTVRQAIASRPFRMLLVIFPLVTLSFAGLQMHFLAMLGDAGLSAQWVAWYASSMGIALTVTRVISGYLLDAFPAQRVCAIIMGLGAASVLVFAFSGTAGSVFGAIAIGLVSGAEIDMLGYFASKYFGFASYGRVYGMLWSTILLTTAVSPILYGLVKDGTGSYTPALVAGAALLGVASLLLLRMARIPYLPTTSGPPAPVGRSDGTPIGTVGIAPVA</sequence>
<proteinExistence type="predicted"/>
<keyword evidence="3 5" id="KW-1133">Transmembrane helix</keyword>
<feature type="transmembrane region" description="Helical" evidence="5">
    <location>
        <begin position="142"/>
        <end position="161"/>
    </location>
</feature>
<evidence type="ECO:0000256" key="5">
    <source>
        <dbReference type="SAM" id="Phobius"/>
    </source>
</evidence>
<evidence type="ECO:0000256" key="1">
    <source>
        <dbReference type="ARBA" id="ARBA00004651"/>
    </source>
</evidence>
<evidence type="ECO:0000313" key="10">
    <source>
        <dbReference type="Proteomes" id="UP000070409"/>
    </source>
</evidence>
<feature type="transmembrane region" description="Helical" evidence="5">
    <location>
        <begin position="319"/>
        <end position="340"/>
    </location>
</feature>
<dbReference type="InterPro" id="IPR020846">
    <property type="entry name" value="MFS_dom"/>
</dbReference>
<feature type="transmembrane region" description="Helical" evidence="5">
    <location>
        <begin position="295"/>
        <end position="313"/>
    </location>
</feature>
<dbReference type="InterPro" id="IPR011701">
    <property type="entry name" value="MFS"/>
</dbReference>
<gene>
    <name evidence="8" type="ORF">AXK60_13950</name>
    <name evidence="7" type="ORF">AXK61_20145</name>
</gene>
<dbReference type="PROSITE" id="PS50850">
    <property type="entry name" value="MFS"/>
    <property type="match status" value="1"/>
</dbReference>
<keyword evidence="4 5" id="KW-0472">Membrane</keyword>
<feature type="transmembrane region" description="Helical" evidence="5">
    <location>
        <begin position="380"/>
        <end position="400"/>
    </location>
</feature>
<reference evidence="9" key="3">
    <citation type="submission" date="2016-02" db="EMBL/GenBank/DDBJ databases">
        <authorList>
            <person name="Wen L."/>
            <person name="He K."/>
            <person name="Yang H."/>
        </authorList>
    </citation>
    <scope>NUCLEOTIDE SEQUENCE [LARGE SCALE GENOMIC DNA]</scope>
    <source>
        <strain evidence="9">JCM 15929</strain>
    </source>
</reference>
<dbReference type="Proteomes" id="UP000070258">
    <property type="component" value="Unassembled WGS sequence"/>
</dbReference>
<dbReference type="RefSeq" id="WP_068573489.1">
    <property type="nucleotide sequence ID" value="NZ_LSRE01000013.1"/>
</dbReference>
<feature type="transmembrane region" description="Helical" evidence="5">
    <location>
        <begin position="53"/>
        <end position="75"/>
    </location>
</feature>
<dbReference type="PANTHER" id="PTHR11360:SF290">
    <property type="entry name" value="MONOCARBOXYLATE MFS PERMEASE"/>
    <property type="match status" value="1"/>
</dbReference>
<organism evidence="8 9">
    <name type="scientific">Tsukamurella pseudospumae</name>
    <dbReference type="NCBI Taxonomy" id="239498"/>
    <lineage>
        <taxon>Bacteria</taxon>
        <taxon>Bacillati</taxon>
        <taxon>Actinomycetota</taxon>
        <taxon>Actinomycetes</taxon>
        <taxon>Mycobacteriales</taxon>
        <taxon>Tsukamurellaceae</taxon>
        <taxon>Tsukamurella</taxon>
    </lineage>
</organism>
<dbReference type="SUPFAM" id="SSF103473">
    <property type="entry name" value="MFS general substrate transporter"/>
    <property type="match status" value="1"/>
</dbReference>
<dbReference type="InterPro" id="IPR036259">
    <property type="entry name" value="MFS_trans_sf"/>
</dbReference>
<comment type="subcellular location">
    <subcellularLocation>
        <location evidence="1">Cell membrane</location>
        <topology evidence="1">Multi-pass membrane protein</topology>
    </subcellularLocation>
</comment>
<feature type="transmembrane region" description="Helical" evidence="5">
    <location>
        <begin position="82"/>
        <end position="101"/>
    </location>
</feature>
<dbReference type="OrthoDB" id="146345at2"/>
<dbReference type="Proteomes" id="UP000070409">
    <property type="component" value="Unassembled WGS sequence"/>
</dbReference>
<feature type="transmembrane region" description="Helical" evidence="5">
    <location>
        <begin position="107"/>
        <end position="130"/>
    </location>
</feature>
<accession>A0A137ZXT4</accession>
<evidence type="ECO:0000256" key="4">
    <source>
        <dbReference type="ARBA" id="ARBA00023136"/>
    </source>
</evidence>
<dbReference type="EMBL" id="LSRE01000013">
    <property type="protein sequence ID" value="KXO98334.1"/>
    <property type="molecule type" value="Genomic_DNA"/>
</dbReference>
<evidence type="ECO:0000313" key="8">
    <source>
        <dbReference type="EMBL" id="KXP02982.1"/>
    </source>
</evidence>
<dbReference type="GO" id="GO:0022857">
    <property type="term" value="F:transmembrane transporter activity"/>
    <property type="evidence" value="ECO:0007669"/>
    <property type="project" value="InterPro"/>
</dbReference>
<dbReference type="Gene3D" id="1.20.1250.20">
    <property type="entry name" value="MFS general substrate transporter like domains"/>
    <property type="match status" value="2"/>
</dbReference>
<feature type="transmembrane region" description="Helical" evidence="5">
    <location>
        <begin position="265"/>
        <end position="283"/>
    </location>
</feature>
<dbReference type="PANTHER" id="PTHR11360">
    <property type="entry name" value="MONOCARBOXYLATE TRANSPORTER"/>
    <property type="match status" value="1"/>
</dbReference>
<feature type="domain" description="Major facilitator superfamily (MFS) profile" evidence="6">
    <location>
        <begin position="15"/>
        <end position="405"/>
    </location>
</feature>
<dbReference type="InterPro" id="IPR050327">
    <property type="entry name" value="Proton-linked_MCT"/>
</dbReference>
<reference evidence="7 10" key="1">
    <citation type="submission" date="2016-02" db="EMBL/GenBank/DDBJ databases">
        <authorList>
            <person name="Teng J.L."/>
            <person name="Tang Y."/>
            <person name="Huang Y."/>
            <person name="Guo F."/>
            <person name="Wei W."/>
            <person name="Chen J.H."/>
            <person name="Wong S.Y."/>
            <person name="Lau S.K."/>
            <person name="Woo P.C."/>
        </authorList>
    </citation>
    <scope>NUCLEOTIDE SEQUENCE [LARGE SCALE GENOMIC DNA]</scope>
    <source>
        <strain evidence="7 10">JCM 13375</strain>
    </source>
</reference>
<evidence type="ECO:0000313" key="7">
    <source>
        <dbReference type="EMBL" id="KXO98334.1"/>
    </source>
</evidence>
<dbReference type="STRING" id="239498.AXK60_13950"/>